<gene>
    <name evidence="1" type="ORF">MML48_3g00011139</name>
</gene>
<name>A0ACB9TER4_HOLOL</name>
<comment type="caution">
    <text evidence="1">The sequence shown here is derived from an EMBL/GenBank/DDBJ whole genome shotgun (WGS) entry which is preliminary data.</text>
</comment>
<reference evidence="1" key="1">
    <citation type="submission" date="2022-04" db="EMBL/GenBank/DDBJ databases">
        <title>Chromosome-scale genome assembly of Holotrichia oblita Faldermann.</title>
        <authorList>
            <person name="Rongchong L."/>
        </authorList>
    </citation>
    <scope>NUCLEOTIDE SEQUENCE</scope>
    <source>
        <strain evidence="1">81SQS9</strain>
    </source>
</reference>
<protein>
    <submittedName>
        <fullName evidence="1">Zinc finger protein</fullName>
    </submittedName>
</protein>
<dbReference type="EMBL" id="CM043017">
    <property type="protein sequence ID" value="KAI4465257.1"/>
    <property type="molecule type" value="Genomic_DNA"/>
</dbReference>
<proteinExistence type="predicted"/>
<keyword evidence="2" id="KW-1185">Reference proteome</keyword>
<organism evidence="1 2">
    <name type="scientific">Holotrichia oblita</name>
    <name type="common">Chafer beetle</name>
    <dbReference type="NCBI Taxonomy" id="644536"/>
    <lineage>
        <taxon>Eukaryota</taxon>
        <taxon>Metazoa</taxon>
        <taxon>Ecdysozoa</taxon>
        <taxon>Arthropoda</taxon>
        <taxon>Hexapoda</taxon>
        <taxon>Insecta</taxon>
        <taxon>Pterygota</taxon>
        <taxon>Neoptera</taxon>
        <taxon>Endopterygota</taxon>
        <taxon>Coleoptera</taxon>
        <taxon>Polyphaga</taxon>
        <taxon>Scarabaeiformia</taxon>
        <taxon>Scarabaeidae</taxon>
        <taxon>Melolonthinae</taxon>
        <taxon>Holotrichia</taxon>
    </lineage>
</organism>
<evidence type="ECO:0000313" key="1">
    <source>
        <dbReference type="EMBL" id="KAI4465257.1"/>
    </source>
</evidence>
<dbReference type="Proteomes" id="UP001056778">
    <property type="component" value="Chromosome 3"/>
</dbReference>
<sequence length="362" mass="41219">MCIENDIKLKTWINNSPPSDANQTVKDAGQEKENCIVSDSKLAIAEESKEFEDEVIILKNDSDYIKSTLASENKSFDELLDVNVGSNEEEYIEEEQHQILIEEFECNICCITAESLRRHMKTHDTNYVKKMHSCKVCAKEFRYPSFLAEHMKNHTGERPFLCSICGKGFRQSGALQYHIRSHTGSRPYACNVCSKSFSSPGVLKIHMRRHTDERPYVCDICGMAFRQSTDMRTHRRTHTGEKPALCTICGKRFSSSSQLNIHIRTHTGEKPFLCSSCSKSFATRDMLIKHERIHTGERPYVCKICFKAFNQSSTLKTHLNTHKTTKAVIHQSSEQDNMKGGREPDVLLMPTPSVTTLSTEAH</sequence>
<evidence type="ECO:0000313" key="2">
    <source>
        <dbReference type="Proteomes" id="UP001056778"/>
    </source>
</evidence>
<accession>A0ACB9TER4</accession>